<comment type="caution">
    <text evidence="2">The sequence shown here is derived from an EMBL/GenBank/DDBJ whole genome shotgun (WGS) entry which is preliminary data.</text>
</comment>
<reference evidence="2" key="1">
    <citation type="submission" date="2020-08" db="EMBL/GenBank/DDBJ databases">
        <title>Multicomponent nature underlies the extraordinary mechanical properties of spider dragline silk.</title>
        <authorList>
            <person name="Kono N."/>
            <person name="Nakamura H."/>
            <person name="Mori M."/>
            <person name="Yoshida Y."/>
            <person name="Ohtoshi R."/>
            <person name="Malay A.D."/>
            <person name="Moran D.A.P."/>
            <person name="Tomita M."/>
            <person name="Numata K."/>
            <person name="Arakawa K."/>
        </authorList>
    </citation>
    <scope>NUCLEOTIDE SEQUENCE</scope>
</reference>
<dbReference type="EMBL" id="BMAW01064220">
    <property type="protein sequence ID" value="GFT43997.1"/>
    <property type="molecule type" value="Genomic_DNA"/>
</dbReference>
<organism evidence="2 3">
    <name type="scientific">Nephila pilipes</name>
    <name type="common">Giant wood spider</name>
    <name type="synonym">Nephila maculata</name>
    <dbReference type="NCBI Taxonomy" id="299642"/>
    <lineage>
        <taxon>Eukaryota</taxon>
        <taxon>Metazoa</taxon>
        <taxon>Ecdysozoa</taxon>
        <taxon>Arthropoda</taxon>
        <taxon>Chelicerata</taxon>
        <taxon>Arachnida</taxon>
        <taxon>Araneae</taxon>
        <taxon>Araneomorphae</taxon>
        <taxon>Entelegynae</taxon>
        <taxon>Araneoidea</taxon>
        <taxon>Nephilidae</taxon>
        <taxon>Nephila</taxon>
    </lineage>
</organism>
<feature type="region of interest" description="Disordered" evidence="1">
    <location>
        <begin position="60"/>
        <end position="94"/>
    </location>
</feature>
<proteinExistence type="predicted"/>
<dbReference type="AlphaFoldDB" id="A0A8X6P2P3"/>
<evidence type="ECO:0000256" key="1">
    <source>
        <dbReference type="SAM" id="MobiDB-lite"/>
    </source>
</evidence>
<accession>A0A8X6P2P3</accession>
<protein>
    <submittedName>
        <fullName evidence="2">Uncharacterized protein</fullName>
    </submittedName>
</protein>
<evidence type="ECO:0000313" key="3">
    <source>
        <dbReference type="Proteomes" id="UP000887013"/>
    </source>
</evidence>
<sequence>MIVFVYKTGLYEYLSELSLTYANNYSTYFHILASKQPLINIRNRTRSICCHFPQSPPLPFALGSQPAKTKDSGRTPRSLVEGNHIKTGTAFQNQ</sequence>
<evidence type="ECO:0000313" key="2">
    <source>
        <dbReference type="EMBL" id="GFT43997.1"/>
    </source>
</evidence>
<gene>
    <name evidence="2" type="ORF">NPIL_373771</name>
</gene>
<keyword evidence="3" id="KW-1185">Reference proteome</keyword>
<name>A0A8X6P2P3_NEPPI</name>
<dbReference type="Proteomes" id="UP000887013">
    <property type="component" value="Unassembled WGS sequence"/>
</dbReference>